<dbReference type="PANTHER" id="PTHR33973">
    <property type="entry name" value="OS07G0153300 PROTEIN"/>
    <property type="match status" value="1"/>
</dbReference>
<reference evidence="1 2" key="1">
    <citation type="submission" date="2019-02" db="EMBL/GenBank/DDBJ databases">
        <title>Deep-cultivation of Planctomycetes and their phenomic and genomic characterization uncovers novel biology.</title>
        <authorList>
            <person name="Wiegand S."/>
            <person name="Jogler M."/>
            <person name="Boedeker C."/>
            <person name="Pinto D."/>
            <person name="Vollmers J."/>
            <person name="Rivas-Marin E."/>
            <person name="Kohn T."/>
            <person name="Peeters S.H."/>
            <person name="Heuer A."/>
            <person name="Rast P."/>
            <person name="Oberbeckmann S."/>
            <person name="Bunk B."/>
            <person name="Jeske O."/>
            <person name="Meyerdierks A."/>
            <person name="Storesund J.E."/>
            <person name="Kallscheuer N."/>
            <person name="Luecker S."/>
            <person name="Lage O.M."/>
            <person name="Pohl T."/>
            <person name="Merkel B.J."/>
            <person name="Hornburger P."/>
            <person name="Mueller R.-W."/>
            <person name="Bruemmer F."/>
            <person name="Labrenz M."/>
            <person name="Spormann A.M."/>
            <person name="Op Den Camp H."/>
            <person name="Overmann J."/>
            <person name="Amann R."/>
            <person name="Jetten M.S.M."/>
            <person name="Mascher T."/>
            <person name="Medema M.H."/>
            <person name="Devos D.P."/>
            <person name="Kaster A.-K."/>
            <person name="Ovreas L."/>
            <person name="Rohde M."/>
            <person name="Galperin M.Y."/>
            <person name="Jogler C."/>
        </authorList>
    </citation>
    <scope>NUCLEOTIDE SEQUENCE [LARGE SCALE GENOMIC DNA]</scope>
    <source>
        <strain evidence="1 2">Pla123a</strain>
    </source>
</reference>
<dbReference type="Pfam" id="PF07103">
    <property type="entry name" value="DUF1365"/>
    <property type="match status" value="1"/>
</dbReference>
<organism evidence="1 2">
    <name type="scientific">Posidoniimonas polymericola</name>
    <dbReference type="NCBI Taxonomy" id="2528002"/>
    <lineage>
        <taxon>Bacteria</taxon>
        <taxon>Pseudomonadati</taxon>
        <taxon>Planctomycetota</taxon>
        <taxon>Planctomycetia</taxon>
        <taxon>Pirellulales</taxon>
        <taxon>Lacipirellulaceae</taxon>
        <taxon>Posidoniimonas</taxon>
    </lineage>
</organism>
<accession>A0A5C5YMQ6</accession>
<evidence type="ECO:0000313" key="2">
    <source>
        <dbReference type="Proteomes" id="UP000318478"/>
    </source>
</evidence>
<dbReference type="EMBL" id="SJPO01000006">
    <property type="protein sequence ID" value="TWT76120.1"/>
    <property type="molecule type" value="Genomic_DNA"/>
</dbReference>
<gene>
    <name evidence="1" type="ORF">Pla123a_29090</name>
</gene>
<sequence length="254" mass="28731">MHSCLYEGVVAHRRRQPLKHRFRYPLAMAWLDLDELDEVVGAGRAIASSRWSLASHSAGDHLDGSTRDLREGVCRSIAGLGGPSPGGPIRVLTQLRWFGHYFSPLNLFYVYDASGSRVEQVLAEVNNTPWGERRLYLLSNANRRPGGDALRFEHSKDFHVSPFMGMDADYHWRLTPPGDQLVVALASCGGGHGRFDACMRLTRRPLTRRAIQSLAFRRPLATTQVLMAIYYQAFLLWWKKCPFYPHPQNLPSSP</sequence>
<proteinExistence type="predicted"/>
<name>A0A5C5YMQ6_9BACT</name>
<dbReference type="PANTHER" id="PTHR33973:SF4">
    <property type="entry name" value="OS07G0153300 PROTEIN"/>
    <property type="match status" value="1"/>
</dbReference>
<evidence type="ECO:0008006" key="3">
    <source>
        <dbReference type="Google" id="ProtNLM"/>
    </source>
</evidence>
<keyword evidence="2" id="KW-1185">Reference proteome</keyword>
<comment type="caution">
    <text evidence="1">The sequence shown here is derived from an EMBL/GenBank/DDBJ whole genome shotgun (WGS) entry which is preliminary data.</text>
</comment>
<protein>
    <recommendedName>
        <fullName evidence="3">DUF1365 domain-containing protein</fullName>
    </recommendedName>
</protein>
<dbReference type="Proteomes" id="UP000318478">
    <property type="component" value="Unassembled WGS sequence"/>
</dbReference>
<dbReference type="AlphaFoldDB" id="A0A5C5YMQ6"/>
<dbReference type="OrthoDB" id="9778801at2"/>
<evidence type="ECO:0000313" key="1">
    <source>
        <dbReference type="EMBL" id="TWT76120.1"/>
    </source>
</evidence>
<dbReference type="InterPro" id="IPR010775">
    <property type="entry name" value="DUF1365"/>
</dbReference>
<dbReference type="RefSeq" id="WP_146588098.1">
    <property type="nucleotide sequence ID" value="NZ_SJPO01000006.1"/>
</dbReference>